<protein>
    <submittedName>
        <fullName evidence="2">Uncharacterized protein</fullName>
    </submittedName>
</protein>
<comment type="caution">
    <text evidence="2">The sequence shown here is derived from an EMBL/GenBank/DDBJ whole genome shotgun (WGS) entry which is preliminary data.</text>
</comment>
<evidence type="ECO:0000313" key="3">
    <source>
        <dbReference type="Proteomes" id="UP001465976"/>
    </source>
</evidence>
<dbReference type="Proteomes" id="UP001465976">
    <property type="component" value="Unassembled WGS sequence"/>
</dbReference>
<dbReference type="EMBL" id="JBAHYK010002426">
    <property type="protein sequence ID" value="KAL0565089.1"/>
    <property type="molecule type" value="Genomic_DNA"/>
</dbReference>
<reference evidence="2 3" key="1">
    <citation type="submission" date="2024-02" db="EMBL/GenBank/DDBJ databases">
        <title>A draft genome for the cacao thread blight pathogen Marasmius crinis-equi.</title>
        <authorList>
            <person name="Cohen S.P."/>
            <person name="Baruah I.K."/>
            <person name="Amoako-Attah I."/>
            <person name="Bukari Y."/>
            <person name="Meinhardt L.W."/>
            <person name="Bailey B.A."/>
        </authorList>
    </citation>
    <scope>NUCLEOTIDE SEQUENCE [LARGE SCALE GENOMIC DNA]</scope>
    <source>
        <strain evidence="2 3">GH-76</strain>
    </source>
</reference>
<sequence>MAAFPENMRLPSHLEMIFKIPKWHLVNHVLKCLVPFSLTYTEGAGRTDGEAPERCWAWLNSIARCASMMTAGMRWDTMDDFANAWNYKMLNLESTLVKKMVKAIPLAVVNVRVYHAFTEALKVNHASELDAWLEQVVNWENGASEFCPYEVREPIWPQVKKQLAEEEQRREEKGEWVVMSSLIMEGVDLEEAHLSWEKKPDYSPGESRPGEANGPALTYTQAPKSYETSTPETMQLFLPSSLPTQERYLICPPELIDAEDQLRWGQCFDTLARLRIQLQARTVAYKDMSRMTPSQGLWTRLDTLRHQIETKIKALVVTYRASRKALKAIRGEGEWSDVLRELKDGDIRGITERVLKEKEKEDWEWAQRVAGVKEDAIDGDRANITSLGYGLRSEWCKARANSRRPREELRLVEEEMCRAIQYCHFQAGWWTQQIGRREGLSPWLSEGLKAYAKEQSKIEVSRAVRWEERWAPVRVRGKEILKYVSDASFSRDISSLASLEIELDLGNDYDDDELGTTLYNDDDLDV</sequence>
<dbReference type="InterPro" id="IPR040521">
    <property type="entry name" value="KDZ"/>
</dbReference>
<organism evidence="2 3">
    <name type="scientific">Marasmius crinis-equi</name>
    <dbReference type="NCBI Taxonomy" id="585013"/>
    <lineage>
        <taxon>Eukaryota</taxon>
        <taxon>Fungi</taxon>
        <taxon>Dikarya</taxon>
        <taxon>Basidiomycota</taxon>
        <taxon>Agaricomycotina</taxon>
        <taxon>Agaricomycetes</taxon>
        <taxon>Agaricomycetidae</taxon>
        <taxon>Agaricales</taxon>
        <taxon>Marasmiineae</taxon>
        <taxon>Marasmiaceae</taxon>
        <taxon>Marasmius</taxon>
    </lineage>
</organism>
<feature type="region of interest" description="Disordered" evidence="1">
    <location>
        <begin position="198"/>
        <end position="218"/>
    </location>
</feature>
<evidence type="ECO:0000256" key="1">
    <source>
        <dbReference type="SAM" id="MobiDB-lite"/>
    </source>
</evidence>
<accession>A0ABR3EQC2</accession>
<keyword evidence="3" id="KW-1185">Reference proteome</keyword>
<gene>
    <name evidence="2" type="ORF">V5O48_016945</name>
</gene>
<proteinExistence type="predicted"/>
<name>A0ABR3EQC2_9AGAR</name>
<dbReference type="Pfam" id="PF18758">
    <property type="entry name" value="KDZ"/>
    <property type="match status" value="1"/>
</dbReference>
<evidence type="ECO:0000313" key="2">
    <source>
        <dbReference type="EMBL" id="KAL0565089.1"/>
    </source>
</evidence>